<proteinExistence type="predicted"/>
<keyword evidence="2" id="KW-1185">Reference proteome</keyword>
<accession>A0A1I5EVU0</accession>
<sequence length="1035" mass="117980">MTIFADITLVPFSGIQFVEYGFDLNQLNSFRRHFIERPFPQEATEEGVPWKLLESNPNDDEPEQEQMDDISYDINKIAALEPFLGKWVPVPYLRRLPGRGANGEMMFDKGPTNWARAMVVRDYEKNGDEGLWYKVIFSFDTALAMDDADNVTVNAADDSSQLYVAPRKLDVENPCEFRMVSSMAKNGWFLSNPISIDGSDAQQDYQIWVAEWLDELFEEYLTKRSKGRQPQRKYHLEHAARWIALLQLLDQLVQPGVVHFVDTISDARSVRPVNVDLILDVGNSRTCGMLIENYPNEDSVELNNSMKLQMRDIQRPWQTYDEPFESHVTLSQAWFGKENLSRMSGRSDAFFWPTMVRVGPEASRIKSTQSGLESIIGMSAPKRYLWDVAPVNQPWRFPQSDYSDEGELPPVGKVARRYLNAHGDVLSQVRKERDLFTALYPKSKPAEYLRPSQQLTYSRSSFYSFMLSEIFFQAMVMINDPAVRADRRQSEAPRSLRRIILTLPTALPVREQQIMKMRAEAAISFLWDIMKWNENPPPGLVRPSIHVAWDESSCVQLVWLYGEISCRFGGRICEFFTMMGKPRQRFLPDELPNPDTPEEPSLRVASLDIGGGTTDLMITTYFQDDDRAIVPVQTFREGVRIAGDDITKAVIEHCIIPVLEAALTQHGVRDAVVMLRDLFHGDRANMAEHEKHARRQFVQQILVPAALGIMERYENSGEDRYEVIHSATMAELIKDSLSVYPSVQQYLVSGLGQSGDEPFDIMSMAVPLNFHLVSDAIQEVMDVVFEPVAEALAHFDCDYVLLSGRPSKLSAIQEGLLNRLVIGPDRLLPMGDYRAGNWYPFRSRDNTRIGDPKSCAVVGGMLCSLAEHSITNFTLYTHMLQGRSTTRYIGELEKDMKLKNDNVLFTFDELDDANADNEKVLKLYTESLVGYRQLPFERWVTSPLYHIKLEDNGPAKPISVTLAREMMLELDEDEMDHPDVKAAKLMNYEATKEDLRIVDAVDANGGDVQRVVSISFRTFPLSQSEYWLDSGILNI</sequence>
<dbReference type="Pfam" id="PF07520">
    <property type="entry name" value="SrfB"/>
    <property type="match status" value="1"/>
</dbReference>
<evidence type="ECO:0000313" key="1">
    <source>
        <dbReference type="EMBL" id="SFO15533.1"/>
    </source>
</evidence>
<dbReference type="STRING" id="655353.SAMN04488056_103372"/>
<gene>
    <name evidence="1" type="ORF">SAMN04488056_103372</name>
</gene>
<dbReference type="EMBL" id="FOVR01000003">
    <property type="protein sequence ID" value="SFO15533.1"/>
    <property type="molecule type" value="Genomic_DNA"/>
</dbReference>
<protein>
    <recommendedName>
        <fullName evidence="3">Virulence factor SrfB</fullName>
    </recommendedName>
</protein>
<reference evidence="1 2" key="1">
    <citation type="submission" date="2016-10" db="EMBL/GenBank/DDBJ databases">
        <authorList>
            <person name="de Groot N.N."/>
        </authorList>
    </citation>
    <scope>NUCLEOTIDE SEQUENCE [LARGE SCALE GENOMIC DNA]</scope>
    <source>
        <strain evidence="1 2">CGMCC 1.9157</strain>
    </source>
</reference>
<name>A0A1I5EVU0_9HYPH</name>
<dbReference type="SUPFAM" id="SSF53067">
    <property type="entry name" value="Actin-like ATPase domain"/>
    <property type="match status" value="1"/>
</dbReference>
<dbReference type="RefSeq" id="WP_090071104.1">
    <property type="nucleotide sequence ID" value="NZ_FOVR01000003.1"/>
</dbReference>
<evidence type="ECO:0000313" key="2">
    <source>
        <dbReference type="Proteomes" id="UP000199236"/>
    </source>
</evidence>
<dbReference type="PIRSF" id="PIRSF034585">
    <property type="entry name" value="SrfB"/>
    <property type="match status" value="1"/>
</dbReference>
<dbReference type="AlphaFoldDB" id="A0A1I5EVU0"/>
<organism evidence="1 2">
    <name type="scientific">Cohaesibacter marisflavi</name>
    <dbReference type="NCBI Taxonomy" id="655353"/>
    <lineage>
        <taxon>Bacteria</taxon>
        <taxon>Pseudomonadati</taxon>
        <taxon>Pseudomonadota</taxon>
        <taxon>Alphaproteobacteria</taxon>
        <taxon>Hyphomicrobiales</taxon>
        <taxon>Cohaesibacteraceae</taxon>
    </lineage>
</organism>
<dbReference type="OrthoDB" id="5437169at2"/>
<dbReference type="InterPro" id="IPR009216">
    <property type="entry name" value="Virulence_factor_SrfB"/>
</dbReference>
<dbReference type="Proteomes" id="UP000199236">
    <property type="component" value="Unassembled WGS sequence"/>
</dbReference>
<evidence type="ECO:0008006" key="3">
    <source>
        <dbReference type="Google" id="ProtNLM"/>
    </source>
</evidence>
<dbReference type="InterPro" id="IPR043129">
    <property type="entry name" value="ATPase_NBD"/>
</dbReference>